<gene>
    <name evidence="2" type="ORF">J4Q44_G00120560</name>
</gene>
<organism evidence="2 3">
    <name type="scientific">Coregonus suidteri</name>
    <dbReference type="NCBI Taxonomy" id="861788"/>
    <lineage>
        <taxon>Eukaryota</taxon>
        <taxon>Metazoa</taxon>
        <taxon>Chordata</taxon>
        <taxon>Craniata</taxon>
        <taxon>Vertebrata</taxon>
        <taxon>Euteleostomi</taxon>
        <taxon>Actinopterygii</taxon>
        <taxon>Neopterygii</taxon>
        <taxon>Teleostei</taxon>
        <taxon>Protacanthopterygii</taxon>
        <taxon>Salmoniformes</taxon>
        <taxon>Salmonidae</taxon>
        <taxon>Coregoninae</taxon>
        <taxon>Coregonus</taxon>
    </lineage>
</organism>
<reference evidence="2 3" key="1">
    <citation type="submission" date="2021-04" db="EMBL/GenBank/DDBJ databases">
        <authorList>
            <person name="De Guttry C."/>
            <person name="Zahm M."/>
            <person name="Klopp C."/>
            <person name="Cabau C."/>
            <person name="Louis A."/>
            <person name="Berthelot C."/>
            <person name="Parey E."/>
            <person name="Roest Crollius H."/>
            <person name="Montfort J."/>
            <person name="Robinson-Rechavi M."/>
            <person name="Bucao C."/>
            <person name="Bouchez O."/>
            <person name="Gislard M."/>
            <person name="Lluch J."/>
            <person name="Milhes M."/>
            <person name="Lampietro C."/>
            <person name="Lopez Roques C."/>
            <person name="Donnadieu C."/>
            <person name="Braasch I."/>
            <person name="Desvignes T."/>
            <person name="Postlethwait J."/>
            <person name="Bobe J."/>
            <person name="Wedekind C."/>
            <person name="Guiguen Y."/>
        </authorList>
    </citation>
    <scope>NUCLEOTIDE SEQUENCE [LARGE SCALE GENOMIC DNA]</scope>
    <source>
        <strain evidence="2">Cs_M1</strain>
        <tissue evidence="2">Blood</tissue>
    </source>
</reference>
<comment type="caution">
    <text evidence="2">The sequence shown here is derived from an EMBL/GenBank/DDBJ whole genome shotgun (WGS) entry which is preliminary data.</text>
</comment>
<evidence type="ECO:0000313" key="3">
    <source>
        <dbReference type="Proteomes" id="UP001356427"/>
    </source>
</evidence>
<name>A0AAN8QYC6_9TELE</name>
<proteinExistence type="predicted"/>
<dbReference type="AlphaFoldDB" id="A0AAN8QYC6"/>
<evidence type="ECO:0000256" key="1">
    <source>
        <dbReference type="SAM" id="Phobius"/>
    </source>
</evidence>
<keyword evidence="1" id="KW-0472">Membrane</keyword>
<feature type="transmembrane region" description="Helical" evidence="1">
    <location>
        <begin position="51"/>
        <end position="72"/>
    </location>
</feature>
<protein>
    <submittedName>
        <fullName evidence="2">Uncharacterized protein</fullName>
    </submittedName>
</protein>
<keyword evidence="1" id="KW-1133">Transmembrane helix</keyword>
<dbReference type="Proteomes" id="UP001356427">
    <property type="component" value="Unassembled WGS sequence"/>
</dbReference>
<keyword evidence="3" id="KW-1185">Reference proteome</keyword>
<feature type="non-terminal residue" evidence="2">
    <location>
        <position position="154"/>
    </location>
</feature>
<accession>A0AAN8QYC6</accession>
<dbReference type="EMBL" id="JAGTTL010000010">
    <property type="protein sequence ID" value="KAK6316656.1"/>
    <property type="molecule type" value="Genomic_DNA"/>
</dbReference>
<evidence type="ECO:0000313" key="2">
    <source>
        <dbReference type="EMBL" id="KAK6316656.1"/>
    </source>
</evidence>
<sequence length="154" mass="17350">MLHTGKRLQFIYSTFLAGDVRMGSHAKSENKKAMESINCHKSNFSHCLGGLPIVFCIMLSVCSMAFCFLVFFKTSYLEYRVQTLEIERMSLIHPDAFAQDENGTVPGLQEIIEKLVQERLTIALPKLRTTREVIQECSCPPGPPGKRGRLGRRG</sequence>
<keyword evidence="1" id="KW-0812">Transmembrane</keyword>